<dbReference type="PROSITE" id="PS51892">
    <property type="entry name" value="SUBTILASE"/>
    <property type="match status" value="1"/>
</dbReference>
<dbReference type="GeneID" id="66064176"/>
<comment type="similarity">
    <text evidence="1 5">Belongs to the peptidase S8 family.</text>
</comment>
<dbReference type="SUPFAM" id="SSF52743">
    <property type="entry name" value="Subtilisin-like"/>
    <property type="match status" value="1"/>
</dbReference>
<evidence type="ECO:0000256" key="5">
    <source>
        <dbReference type="PROSITE-ProRule" id="PRU01240"/>
    </source>
</evidence>
<dbReference type="PRINTS" id="PR00723">
    <property type="entry name" value="SUBTILISIN"/>
</dbReference>
<dbReference type="Gene3D" id="3.40.50.200">
    <property type="entry name" value="Peptidase S8/S53 domain"/>
    <property type="match status" value="1"/>
</dbReference>
<feature type="active site" description="Charge relay system" evidence="5">
    <location>
        <position position="239"/>
    </location>
</feature>
<evidence type="ECO:0000256" key="2">
    <source>
        <dbReference type="ARBA" id="ARBA00022670"/>
    </source>
</evidence>
<dbReference type="PROSITE" id="PS00138">
    <property type="entry name" value="SUBTILASE_SER"/>
    <property type="match status" value="1"/>
</dbReference>
<dbReference type="GO" id="GO:0006508">
    <property type="term" value="P:proteolysis"/>
    <property type="evidence" value="ECO:0007669"/>
    <property type="project" value="UniProtKB-KW"/>
</dbReference>
<dbReference type="Proteomes" id="UP000027002">
    <property type="component" value="Chromosome 3"/>
</dbReference>
<keyword evidence="3 5" id="KW-0378">Hydrolase</keyword>
<feature type="domain" description="Peptidase S8/S53" evidence="6">
    <location>
        <begin position="159"/>
        <end position="482"/>
    </location>
</feature>
<dbReference type="PANTHER" id="PTHR43806:SF11">
    <property type="entry name" value="CEREVISIN-RELATED"/>
    <property type="match status" value="1"/>
</dbReference>
<dbReference type="InterPro" id="IPR036852">
    <property type="entry name" value="Peptidase_S8/S53_dom_sf"/>
</dbReference>
<dbReference type="EMBL" id="CP072755">
    <property type="protein sequence ID" value="QUC19157.1"/>
    <property type="molecule type" value="Genomic_DNA"/>
</dbReference>
<dbReference type="AlphaFoldDB" id="A0A8E5MGQ1"/>
<keyword evidence="2 5" id="KW-0645">Protease</keyword>
<evidence type="ECO:0000256" key="4">
    <source>
        <dbReference type="ARBA" id="ARBA00022825"/>
    </source>
</evidence>
<dbReference type="GO" id="GO:0004252">
    <property type="term" value="F:serine-type endopeptidase activity"/>
    <property type="evidence" value="ECO:0007669"/>
    <property type="project" value="UniProtKB-UniRule"/>
</dbReference>
<dbReference type="InterPro" id="IPR015500">
    <property type="entry name" value="Peptidase_S8_subtilisin-rel"/>
</dbReference>
<name>A0A8E5MGQ1_USTVR</name>
<dbReference type="InterPro" id="IPR050131">
    <property type="entry name" value="Peptidase_S8_subtilisin-like"/>
</dbReference>
<dbReference type="InterPro" id="IPR000209">
    <property type="entry name" value="Peptidase_S8/S53_dom"/>
</dbReference>
<dbReference type="InterPro" id="IPR023828">
    <property type="entry name" value="Peptidase_S8_Ser-AS"/>
</dbReference>
<accession>A0A8E5MGQ1</accession>
<reference evidence="7" key="1">
    <citation type="submission" date="2020-03" db="EMBL/GenBank/DDBJ databases">
        <title>A mixture of massive structural variations and highly conserved coding sequences in Ustilaginoidea virens genome.</title>
        <authorList>
            <person name="Zhang K."/>
            <person name="Zhao Z."/>
            <person name="Zhang Z."/>
            <person name="Li Y."/>
            <person name="Hsiang T."/>
            <person name="Sun W."/>
        </authorList>
    </citation>
    <scope>NUCLEOTIDE SEQUENCE</scope>
    <source>
        <strain evidence="7">UV-8b</strain>
    </source>
</reference>
<dbReference type="Pfam" id="PF00082">
    <property type="entry name" value="Peptidase_S8"/>
    <property type="match status" value="1"/>
</dbReference>
<dbReference type="PANTHER" id="PTHR43806">
    <property type="entry name" value="PEPTIDASE S8"/>
    <property type="match status" value="1"/>
</dbReference>
<keyword evidence="4 5" id="KW-0720">Serine protease</keyword>
<dbReference type="KEGG" id="uvi:66064176"/>
<feature type="active site" description="Charge relay system" evidence="5">
    <location>
        <position position="433"/>
    </location>
</feature>
<evidence type="ECO:0000256" key="1">
    <source>
        <dbReference type="ARBA" id="ARBA00011073"/>
    </source>
</evidence>
<dbReference type="RefSeq" id="XP_042996830.1">
    <property type="nucleotide sequence ID" value="XM_043140896.1"/>
</dbReference>
<keyword evidence="8" id="KW-1185">Reference proteome</keyword>
<evidence type="ECO:0000256" key="3">
    <source>
        <dbReference type="ARBA" id="ARBA00022801"/>
    </source>
</evidence>
<gene>
    <name evidence="7" type="ORF">UV8b_03398</name>
</gene>
<evidence type="ECO:0000313" key="8">
    <source>
        <dbReference type="Proteomes" id="UP000027002"/>
    </source>
</evidence>
<proteinExistence type="inferred from homology"/>
<evidence type="ECO:0000313" key="7">
    <source>
        <dbReference type="EMBL" id="QUC19157.1"/>
    </source>
</evidence>
<protein>
    <recommendedName>
        <fullName evidence="6">Peptidase S8/S53 domain-containing protein</fullName>
    </recommendedName>
</protein>
<feature type="active site" description="Charge relay system" evidence="5">
    <location>
        <position position="167"/>
    </location>
</feature>
<organism evidence="7 8">
    <name type="scientific">Ustilaginoidea virens</name>
    <name type="common">Rice false smut fungus</name>
    <name type="synonym">Villosiclava virens</name>
    <dbReference type="NCBI Taxonomy" id="1159556"/>
    <lineage>
        <taxon>Eukaryota</taxon>
        <taxon>Fungi</taxon>
        <taxon>Dikarya</taxon>
        <taxon>Ascomycota</taxon>
        <taxon>Pezizomycotina</taxon>
        <taxon>Sordariomycetes</taxon>
        <taxon>Hypocreomycetidae</taxon>
        <taxon>Hypocreales</taxon>
        <taxon>Clavicipitaceae</taxon>
        <taxon>Ustilaginoidea</taxon>
    </lineage>
</organism>
<sequence length="491" mass="53110">MSSGPSTGSAGVELVPDSYIVTLQPKLGRASYEKHFEDVYTACRGVLASDGAPAHVEMVYADPIDGPEPQAVMYFAHFPASLAQVIGGRRDVADLHQEHLGLLRVAGTAPLRGYNWGTSRISQTDAVFQTEWTNGANGVSGPPPEPEHFVHNALASRGGGATVYVLDGGCDPTRFNVQGEFSAANLRRFIDLDAFHAHLRAIGATGIAPWLPWHWCKDWKQERLEAAEGHTEADTASFHGTNVSLCVGSSKRGTAPEARVVAMRIINAKAQTCAEKLIISALQIILDLKSLEADDRPSVVNCSWGMSFASSQAQAAKKAMTDMFDKVNKLGVPIVVASGNDHQILTLDNTEHPSTHSRISLSVPECLTYAYLVGGSDSKNKKWFDGPGDGSNYVDPTMPNQYKPKNPFIWAPGKDIPGCVIENGCWKLKTGTSFAAPLVSGAMACLLAHEKAQMAQDPQHQARTLDQLLQTVLRKKQVDGVDQDFLAWDEH</sequence>
<dbReference type="OrthoDB" id="1896086at2759"/>
<evidence type="ECO:0000259" key="6">
    <source>
        <dbReference type="Pfam" id="PF00082"/>
    </source>
</evidence>